<organism evidence="4 5">
    <name type="scientific">Diutina rugosa</name>
    <name type="common">Yeast</name>
    <name type="synonym">Candida rugosa</name>
    <dbReference type="NCBI Taxonomy" id="5481"/>
    <lineage>
        <taxon>Eukaryota</taxon>
        <taxon>Fungi</taxon>
        <taxon>Dikarya</taxon>
        <taxon>Ascomycota</taxon>
        <taxon>Saccharomycotina</taxon>
        <taxon>Pichiomycetes</taxon>
        <taxon>Debaryomycetaceae</taxon>
        <taxon>Diutina</taxon>
    </lineage>
</organism>
<gene>
    <name evidence="4" type="ORF">DIURU_004325</name>
</gene>
<comment type="caution">
    <text evidence="4">The sequence shown here is derived from an EMBL/GenBank/DDBJ whole genome shotgun (WGS) entry which is preliminary data.</text>
</comment>
<dbReference type="GO" id="GO:0005524">
    <property type="term" value="F:ATP binding"/>
    <property type="evidence" value="ECO:0007669"/>
    <property type="project" value="UniProtKB-KW"/>
</dbReference>
<dbReference type="AlphaFoldDB" id="A0A642UHR3"/>
<name>A0A642UHR3_DIURU</name>
<feature type="domain" description="AMP-dependent synthetase/ligase" evidence="3">
    <location>
        <begin position="182"/>
        <end position="561"/>
    </location>
</feature>
<sequence>MPGALQDHKPQAQLASLPSTFYSQMALAPEEADWVFSNVTTTAELLRDQLPLKNEWIQASVPLEGSATPGYSKVYRNKGFPNHLKKTLIEGIDTYHQYFEASVASNREQRCFGYRVGPTDPTYHYLTYGEVQQLRDQLGSGLLHLLKANPYKQSAAYDAHRKIDTHEKEYPNFYRDQKHSFCVGLYSTNRYEWVTTDLMCSAFSITNTALYDTLGVTASEFILATTECPVVFASGNHIRRLATLKQQNPQKLGQLIQIVSFDPITDPQVVEFAAQNKIQVVSFDDVVAAGKAHPGPTMPSHPDTIYTISFTSGTTGTPKGVISLQSGAAAGITFNMTDIPTKQGWRYFSFLPLAHIMERQTMAGALAAGGVIGFPPNGYTPANYFQYVKEWKPHVLANVPRIWNKLEASIKKLTTENSRPEVREAWELLILQRKRGRGPLNYQAELFETSITKLLRRFYGFDNLQYLITGAAPLSSETIEFLRCTLDIGMASGMGMTESFGGFAMTNPWLRPKKGKPYSVGSCSVACEWRLREIPGIDTKHDLGQRGELQIRGPQVFCGYYKNPEETQKAFDNGWFSTGDVGAIDEDGMLYIIDRIKSYSKLSQGEFVAPEKIETAYLGGNAVLTHCYVHGDSRADFIVGVVGMAPKDVARFVTKHLGRDVSEEEAVKLVNRFDVKSALLRQLNQPMGELCGFEKLHNIVVAQDPLDGCMTPSLKLQRPKAFAKWEPQILDMYSEGSLLKPAKL</sequence>
<evidence type="ECO:0000313" key="5">
    <source>
        <dbReference type="Proteomes" id="UP000449547"/>
    </source>
</evidence>
<dbReference type="PROSITE" id="PS00455">
    <property type="entry name" value="AMP_BINDING"/>
    <property type="match status" value="1"/>
</dbReference>
<dbReference type="VEuPathDB" id="FungiDB:DIURU_004325"/>
<dbReference type="PANTHER" id="PTHR43272">
    <property type="entry name" value="LONG-CHAIN-FATTY-ACID--COA LIGASE"/>
    <property type="match status" value="1"/>
</dbReference>
<keyword evidence="2" id="KW-0067">ATP-binding</keyword>
<protein>
    <recommendedName>
        <fullName evidence="3">AMP-dependent synthetase/ligase domain-containing protein</fullName>
    </recommendedName>
</protein>
<dbReference type="GO" id="GO:0016020">
    <property type="term" value="C:membrane"/>
    <property type="evidence" value="ECO:0007669"/>
    <property type="project" value="TreeGrafter"/>
</dbReference>
<dbReference type="GO" id="GO:0005783">
    <property type="term" value="C:endoplasmic reticulum"/>
    <property type="evidence" value="ECO:0007669"/>
    <property type="project" value="TreeGrafter"/>
</dbReference>
<dbReference type="GO" id="GO:0004467">
    <property type="term" value="F:long-chain fatty acid-CoA ligase activity"/>
    <property type="evidence" value="ECO:0007669"/>
    <property type="project" value="TreeGrafter"/>
</dbReference>
<dbReference type="InterPro" id="IPR042099">
    <property type="entry name" value="ANL_N_sf"/>
</dbReference>
<evidence type="ECO:0000256" key="1">
    <source>
        <dbReference type="ARBA" id="ARBA00022741"/>
    </source>
</evidence>
<dbReference type="InterPro" id="IPR020845">
    <property type="entry name" value="AMP-binding_CS"/>
</dbReference>
<dbReference type="RefSeq" id="XP_034010817.1">
    <property type="nucleotide sequence ID" value="XM_034157186.1"/>
</dbReference>
<dbReference type="OrthoDB" id="1700726at2759"/>
<reference evidence="4 5" key="1">
    <citation type="submission" date="2019-07" db="EMBL/GenBank/DDBJ databases">
        <title>Genome assembly of two rare yeast pathogens: Diutina rugosa and Trichomonascus ciferrii.</title>
        <authorList>
            <person name="Mixao V."/>
            <person name="Saus E."/>
            <person name="Hansen A."/>
            <person name="Lass-Flor C."/>
            <person name="Gabaldon T."/>
        </authorList>
    </citation>
    <scope>NUCLEOTIDE SEQUENCE [LARGE SCALE GENOMIC DNA]</scope>
    <source>
        <strain evidence="4 5">CBS 613</strain>
    </source>
</reference>
<keyword evidence="1" id="KW-0547">Nucleotide-binding</keyword>
<dbReference type="SUPFAM" id="SSF56801">
    <property type="entry name" value="Acetyl-CoA synthetase-like"/>
    <property type="match status" value="1"/>
</dbReference>
<accession>A0A642UHR3</accession>
<dbReference type="InterPro" id="IPR000873">
    <property type="entry name" value="AMP-dep_synth/lig_dom"/>
</dbReference>
<dbReference type="GeneID" id="54782976"/>
<evidence type="ECO:0000313" key="4">
    <source>
        <dbReference type="EMBL" id="KAA8899303.1"/>
    </source>
</evidence>
<evidence type="ECO:0000259" key="3">
    <source>
        <dbReference type="Pfam" id="PF00501"/>
    </source>
</evidence>
<dbReference type="OMA" id="CANPKIN"/>
<dbReference type="Gene3D" id="3.40.50.12780">
    <property type="entry name" value="N-terminal domain of ligase-like"/>
    <property type="match status" value="1"/>
</dbReference>
<dbReference type="Pfam" id="PF00501">
    <property type="entry name" value="AMP-binding"/>
    <property type="match status" value="1"/>
</dbReference>
<dbReference type="Proteomes" id="UP000449547">
    <property type="component" value="Unassembled WGS sequence"/>
</dbReference>
<dbReference type="PANTHER" id="PTHR43272:SF33">
    <property type="entry name" value="AMP-BINDING DOMAIN-CONTAINING PROTEIN-RELATED"/>
    <property type="match status" value="1"/>
</dbReference>
<dbReference type="EMBL" id="SWFT01000124">
    <property type="protein sequence ID" value="KAA8899303.1"/>
    <property type="molecule type" value="Genomic_DNA"/>
</dbReference>
<proteinExistence type="predicted"/>
<evidence type="ECO:0000256" key="2">
    <source>
        <dbReference type="ARBA" id="ARBA00022840"/>
    </source>
</evidence>
<keyword evidence="5" id="KW-1185">Reference proteome</keyword>